<dbReference type="InterPro" id="IPR001841">
    <property type="entry name" value="Znf_RING"/>
</dbReference>
<protein>
    <submittedName>
        <fullName evidence="7">Uncharacterized protein</fullName>
    </submittedName>
</protein>
<evidence type="ECO:0000313" key="8">
    <source>
        <dbReference type="Proteomes" id="UP001217089"/>
    </source>
</evidence>
<dbReference type="Gene3D" id="3.30.40.10">
    <property type="entry name" value="Zinc/RING finger domain, C3HC4 (zinc finger)"/>
    <property type="match status" value="1"/>
</dbReference>
<name>A0ABQ9EKQ4_TEGGR</name>
<dbReference type="Proteomes" id="UP001217089">
    <property type="component" value="Unassembled WGS sequence"/>
</dbReference>
<organism evidence="7 8">
    <name type="scientific">Tegillarca granosa</name>
    <name type="common">Malaysian cockle</name>
    <name type="synonym">Anadara granosa</name>
    <dbReference type="NCBI Taxonomy" id="220873"/>
    <lineage>
        <taxon>Eukaryota</taxon>
        <taxon>Metazoa</taxon>
        <taxon>Spiralia</taxon>
        <taxon>Lophotrochozoa</taxon>
        <taxon>Mollusca</taxon>
        <taxon>Bivalvia</taxon>
        <taxon>Autobranchia</taxon>
        <taxon>Pteriomorphia</taxon>
        <taxon>Arcoida</taxon>
        <taxon>Arcoidea</taxon>
        <taxon>Arcidae</taxon>
        <taxon>Tegillarca</taxon>
    </lineage>
</organism>
<feature type="domain" description="B box-type" evidence="6">
    <location>
        <begin position="83"/>
        <end position="132"/>
    </location>
</feature>
<dbReference type="PROSITE" id="PS50119">
    <property type="entry name" value="ZF_BBOX"/>
    <property type="match status" value="1"/>
</dbReference>
<dbReference type="PROSITE" id="PS00518">
    <property type="entry name" value="ZF_RING_1"/>
    <property type="match status" value="1"/>
</dbReference>
<dbReference type="PROSITE" id="PS50089">
    <property type="entry name" value="ZF_RING_2"/>
    <property type="match status" value="1"/>
</dbReference>
<evidence type="ECO:0000259" key="5">
    <source>
        <dbReference type="PROSITE" id="PS50089"/>
    </source>
</evidence>
<dbReference type="PANTHER" id="PTHR25462:SF296">
    <property type="entry name" value="MEIOTIC P26, ISOFORM F"/>
    <property type="match status" value="1"/>
</dbReference>
<evidence type="ECO:0000259" key="6">
    <source>
        <dbReference type="PROSITE" id="PS50119"/>
    </source>
</evidence>
<dbReference type="Pfam" id="PF13445">
    <property type="entry name" value="zf-RING_UBOX"/>
    <property type="match status" value="1"/>
</dbReference>
<accession>A0ABQ9EKQ4</accession>
<comment type="caution">
    <text evidence="7">The sequence shown here is derived from an EMBL/GenBank/DDBJ whole genome shotgun (WGS) entry which is preliminary data.</text>
</comment>
<evidence type="ECO:0000256" key="4">
    <source>
        <dbReference type="PROSITE-ProRule" id="PRU00024"/>
    </source>
</evidence>
<dbReference type="EMBL" id="JARBDR010000903">
    <property type="protein sequence ID" value="KAJ8303975.1"/>
    <property type="molecule type" value="Genomic_DNA"/>
</dbReference>
<keyword evidence="2 4" id="KW-0863">Zinc-finger</keyword>
<dbReference type="InterPro" id="IPR013083">
    <property type="entry name" value="Znf_RING/FYVE/PHD"/>
</dbReference>
<feature type="non-terminal residue" evidence="7">
    <location>
        <position position="159"/>
    </location>
</feature>
<dbReference type="InterPro" id="IPR000315">
    <property type="entry name" value="Znf_B-box"/>
</dbReference>
<dbReference type="SMART" id="SM00184">
    <property type="entry name" value="RING"/>
    <property type="match status" value="1"/>
</dbReference>
<evidence type="ECO:0000256" key="2">
    <source>
        <dbReference type="ARBA" id="ARBA00022771"/>
    </source>
</evidence>
<dbReference type="InterPro" id="IPR047153">
    <property type="entry name" value="TRIM45/56/19-like"/>
</dbReference>
<evidence type="ECO:0000256" key="3">
    <source>
        <dbReference type="ARBA" id="ARBA00022833"/>
    </source>
</evidence>
<feature type="domain" description="RING-type" evidence="5">
    <location>
        <begin position="13"/>
        <end position="40"/>
    </location>
</feature>
<dbReference type="InterPro" id="IPR017907">
    <property type="entry name" value="Znf_RING_CS"/>
</dbReference>
<keyword evidence="3" id="KW-0862">Zinc</keyword>
<sequence length="159" mass="17912">MAAKIDHGDLITCPICFEQFTSPKRLPCLHTFCHPCLKSYIVTHLGKSIVDSALSLEKIADTLPDIHFIASLIEKSKGSGKKQKEQLCGPCSRDNKDLAATQWCKNCLEALCQECTTFHKRLDPSRHKTIAVDEMVEEKSTVFLYEDEPCIEHTGEFLK</sequence>
<evidence type="ECO:0000256" key="1">
    <source>
        <dbReference type="ARBA" id="ARBA00022723"/>
    </source>
</evidence>
<reference evidence="7 8" key="1">
    <citation type="submission" date="2022-12" db="EMBL/GenBank/DDBJ databases">
        <title>Chromosome-level genome of Tegillarca granosa.</title>
        <authorList>
            <person name="Kim J."/>
        </authorList>
    </citation>
    <scope>NUCLEOTIDE SEQUENCE [LARGE SCALE GENOMIC DNA]</scope>
    <source>
        <strain evidence="7">Teg-2019</strain>
        <tissue evidence="7">Adductor muscle</tissue>
    </source>
</reference>
<dbReference type="InterPro" id="IPR027370">
    <property type="entry name" value="Znf-RING_euk"/>
</dbReference>
<keyword evidence="8" id="KW-1185">Reference proteome</keyword>
<dbReference type="SUPFAM" id="SSF57850">
    <property type="entry name" value="RING/U-box"/>
    <property type="match status" value="1"/>
</dbReference>
<proteinExistence type="predicted"/>
<dbReference type="PANTHER" id="PTHR25462">
    <property type="entry name" value="BONUS, ISOFORM C-RELATED"/>
    <property type="match status" value="1"/>
</dbReference>
<keyword evidence="1" id="KW-0479">Metal-binding</keyword>
<gene>
    <name evidence="7" type="ORF">KUTeg_017558</name>
</gene>
<evidence type="ECO:0000313" key="7">
    <source>
        <dbReference type="EMBL" id="KAJ8303975.1"/>
    </source>
</evidence>